<sequence>MGRTVLHNVRVFDGTGLRSPGTVVIEAGLIGSGDATGARVLDGAGGVLLPGLIDAHLHLAGGRQDLVRLREFGVTTALDMACAPPEFVRSLRGLPGLPAVRSAGTPAIAPGSPHSHIPLVGQLGILRGAQEAARFVAERVAEGSDYLKIVINTPAPSHEQATLNALVAAAHAHGRPTVAHVTSCAAVEEALLAGVDILTHVPLDRALTEDLTARVLAGGQFVVPTLSMMEGVIAQSAPPGASYEAARASVRRLHRAGVPVIAGTDANASPGVPAAISHGDSLHRELELLVDAGLSTVDALRSATSLPAKHFGLTDRGVIEPGRRADLVLVEGDPLSDITATRSIRAVWCGGVEHIPG</sequence>
<dbReference type="PANTHER" id="PTHR43135">
    <property type="entry name" value="ALPHA-D-RIBOSE 1-METHYLPHOSPHONATE 5-TRIPHOSPHATE DIPHOSPHATASE"/>
    <property type="match status" value="1"/>
</dbReference>
<keyword evidence="3" id="KW-1185">Reference proteome</keyword>
<evidence type="ECO:0000313" key="2">
    <source>
        <dbReference type="EMBL" id="MBA8927857.1"/>
    </source>
</evidence>
<accession>A0ABR6BLT3</accession>
<dbReference type="InterPro" id="IPR006680">
    <property type="entry name" value="Amidohydro-rel"/>
</dbReference>
<evidence type="ECO:0000313" key="3">
    <source>
        <dbReference type="Proteomes" id="UP000517916"/>
    </source>
</evidence>
<dbReference type="SUPFAM" id="SSF51556">
    <property type="entry name" value="Metallo-dependent hydrolases"/>
    <property type="match status" value="1"/>
</dbReference>
<comment type="caution">
    <text evidence="2">The sequence shown here is derived from an EMBL/GenBank/DDBJ whole genome shotgun (WGS) entry which is preliminary data.</text>
</comment>
<dbReference type="Gene3D" id="3.30.110.90">
    <property type="entry name" value="Amidohydrolase"/>
    <property type="match status" value="1"/>
</dbReference>
<dbReference type="PANTHER" id="PTHR43135:SF3">
    <property type="entry name" value="ALPHA-D-RIBOSE 1-METHYLPHOSPHONATE 5-TRIPHOSPHATE DIPHOSPHATASE"/>
    <property type="match status" value="1"/>
</dbReference>
<reference evidence="2 3" key="1">
    <citation type="submission" date="2020-08" db="EMBL/GenBank/DDBJ databases">
        <title>Genomic Encyclopedia of Archaeal and Bacterial Type Strains, Phase II (KMG-II): from individual species to whole genera.</title>
        <authorList>
            <person name="Goeker M."/>
        </authorList>
    </citation>
    <scope>NUCLEOTIDE SEQUENCE [LARGE SCALE GENOMIC DNA]</scope>
    <source>
        <strain evidence="2 3">DSM 43850</strain>
    </source>
</reference>
<gene>
    <name evidence="2" type="ORF">BC739_005074</name>
</gene>
<dbReference type="InterPro" id="IPR011059">
    <property type="entry name" value="Metal-dep_hydrolase_composite"/>
</dbReference>
<dbReference type="Gene3D" id="2.30.40.10">
    <property type="entry name" value="Urease, subunit C, domain 1"/>
    <property type="match status" value="1"/>
</dbReference>
<protein>
    <submittedName>
        <fullName evidence="2">Imidazolonepropionase-like amidohydrolase</fullName>
    </submittedName>
</protein>
<feature type="domain" description="Amidohydrolase-related" evidence="1">
    <location>
        <begin position="47"/>
        <end position="351"/>
    </location>
</feature>
<dbReference type="Gene3D" id="3.40.50.10910">
    <property type="entry name" value="Amidohydrolase"/>
    <property type="match status" value="1"/>
</dbReference>
<dbReference type="Gene3D" id="1.20.58.520">
    <property type="entry name" value="Amidohydrolase"/>
    <property type="match status" value="1"/>
</dbReference>
<dbReference type="InterPro" id="IPR032466">
    <property type="entry name" value="Metal_Hydrolase"/>
</dbReference>
<dbReference type="InterPro" id="IPR051781">
    <property type="entry name" value="Metallo-dep_Hydrolase"/>
</dbReference>
<dbReference type="Proteomes" id="UP000517916">
    <property type="component" value="Unassembled WGS sequence"/>
</dbReference>
<dbReference type="EMBL" id="JACJID010000004">
    <property type="protein sequence ID" value="MBA8927857.1"/>
    <property type="molecule type" value="Genomic_DNA"/>
</dbReference>
<dbReference type="RefSeq" id="WP_318296566.1">
    <property type="nucleotide sequence ID" value="NZ_BAAABQ010000072.1"/>
</dbReference>
<organism evidence="2 3">
    <name type="scientific">Kutzneria viridogrisea</name>
    <dbReference type="NCBI Taxonomy" id="47990"/>
    <lineage>
        <taxon>Bacteria</taxon>
        <taxon>Bacillati</taxon>
        <taxon>Actinomycetota</taxon>
        <taxon>Actinomycetes</taxon>
        <taxon>Pseudonocardiales</taxon>
        <taxon>Pseudonocardiaceae</taxon>
        <taxon>Kutzneria</taxon>
    </lineage>
</organism>
<evidence type="ECO:0000259" key="1">
    <source>
        <dbReference type="Pfam" id="PF01979"/>
    </source>
</evidence>
<proteinExistence type="predicted"/>
<name>A0ABR6BLT3_9PSEU</name>
<dbReference type="Pfam" id="PF01979">
    <property type="entry name" value="Amidohydro_1"/>
    <property type="match status" value="1"/>
</dbReference>
<dbReference type="SUPFAM" id="SSF51338">
    <property type="entry name" value="Composite domain of metallo-dependent hydrolases"/>
    <property type="match status" value="1"/>
</dbReference>